<organism evidence="2 3">
    <name type="scientific">Brachionus plicatilis</name>
    <name type="common">Marine rotifer</name>
    <name type="synonym">Brachionus muelleri</name>
    <dbReference type="NCBI Taxonomy" id="10195"/>
    <lineage>
        <taxon>Eukaryota</taxon>
        <taxon>Metazoa</taxon>
        <taxon>Spiralia</taxon>
        <taxon>Gnathifera</taxon>
        <taxon>Rotifera</taxon>
        <taxon>Eurotatoria</taxon>
        <taxon>Monogononta</taxon>
        <taxon>Pseudotrocha</taxon>
        <taxon>Ploima</taxon>
        <taxon>Brachionidae</taxon>
        <taxon>Brachionus</taxon>
    </lineage>
</organism>
<name>A0A3M7RJS8_BRAPC</name>
<keyword evidence="1" id="KW-0732">Signal</keyword>
<feature type="chain" id="PRO_5018083290" evidence="1">
    <location>
        <begin position="21"/>
        <end position="100"/>
    </location>
</feature>
<sequence length="100" mass="11787">MWPYRTLVLITILALNSVESLFVYYQNYEFFSTIKLNDYNGYYGNYSMPNDVLSAIWRLQLVSSEKCPPTDPKMIFIPSHNFKTKWLILIFKITGRGSFL</sequence>
<reference evidence="2 3" key="1">
    <citation type="journal article" date="2018" name="Sci. Rep.">
        <title>Genomic signatures of local adaptation to the degree of environmental predictability in rotifers.</title>
        <authorList>
            <person name="Franch-Gras L."/>
            <person name="Hahn C."/>
            <person name="Garcia-Roger E.M."/>
            <person name="Carmona M.J."/>
            <person name="Serra M."/>
            <person name="Gomez A."/>
        </authorList>
    </citation>
    <scope>NUCLEOTIDE SEQUENCE [LARGE SCALE GENOMIC DNA]</scope>
    <source>
        <strain evidence="2">HYR1</strain>
    </source>
</reference>
<dbReference type="EMBL" id="REGN01003244">
    <property type="protein sequence ID" value="RNA23650.1"/>
    <property type="molecule type" value="Genomic_DNA"/>
</dbReference>
<protein>
    <submittedName>
        <fullName evidence="2">Uncharacterized protein</fullName>
    </submittedName>
</protein>
<accession>A0A3M7RJS8</accession>
<evidence type="ECO:0000313" key="2">
    <source>
        <dbReference type="EMBL" id="RNA23650.1"/>
    </source>
</evidence>
<dbReference type="AlphaFoldDB" id="A0A3M7RJS8"/>
<gene>
    <name evidence="2" type="ORF">BpHYR1_050906</name>
</gene>
<proteinExistence type="predicted"/>
<evidence type="ECO:0000256" key="1">
    <source>
        <dbReference type="SAM" id="SignalP"/>
    </source>
</evidence>
<comment type="caution">
    <text evidence="2">The sequence shown here is derived from an EMBL/GenBank/DDBJ whole genome shotgun (WGS) entry which is preliminary data.</text>
</comment>
<evidence type="ECO:0000313" key="3">
    <source>
        <dbReference type="Proteomes" id="UP000276133"/>
    </source>
</evidence>
<dbReference type="Proteomes" id="UP000276133">
    <property type="component" value="Unassembled WGS sequence"/>
</dbReference>
<keyword evidence="3" id="KW-1185">Reference proteome</keyword>
<feature type="signal peptide" evidence="1">
    <location>
        <begin position="1"/>
        <end position="20"/>
    </location>
</feature>